<evidence type="ECO:0000313" key="2">
    <source>
        <dbReference type="EMBL" id="QEH58957.1"/>
    </source>
</evidence>
<sequence>MPQMAPMSWTMLFLMFISMVVLINMMMYFNKNYLTKKELIKSKMKMMNWKW</sequence>
<dbReference type="AlphaFoldDB" id="A0A5B9XWY1"/>
<keyword evidence="1" id="KW-1133">Transmembrane helix</keyword>
<keyword evidence="1" id="KW-0812">Transmembrane</keyword>
<proteinExistence type="predicted"/>
<keyword evidence="2" id="KW-0496">Mitochondrion</keyword>
<protein>
    <submittedName>
        <fullName evidence="2">ATPase subunit 8</fullName>
    </submittedName>
</protein>
<organism evidence="2">
    <name type="scientific">Metrocoris sp. XD-2019</name>
    <dbReference type="NCBI Taxonomy" id="2581068"/>
    <lineage>
        <taxon>Eukaryota</taxon>
        <taxon>Metazoa</taxon>
        <taxon>Ecdysozoa</taxon>
        <taxon>Arthropoda</taxon>
        <taxon>Hexapoda</taxon>
        <taxon>Insecta</taxon>
        <taxon>Pterygota</taxon>
        <taxon>Neoptera</taxon>
        <taxon>Paraneoptera</taxon>
        <taxon>Hemiptera</taxon>
        <taxon>Heteroptera</taxon>
        <taxon>Gerromorpha</taxon>
        <taxon>Gerroidea</taxon>
        <taxon>Gerridae</taxon>
        <taxon>Halobatinae</taxon>
        <taxon>Metrocoris</taxon>
    </lineage>
</organism>
<gene>
    <name evidence="2" type="primary">atp8</name>
</gene>
<geneLocation type="mitochondrion" evidence="2"/>
<feature type="transmembrane region" description="Helical" evidence="1">
    <location>
        <begin position="6"/>
        <end position="29"/>
    </location>
</feature>
<accession>A0A5B9XWY1</accession>
<name>A0A5B9XWY1_9HEMI</name>
<dbReference type="EMBL" id="MN027278">
    <property type="protein sequence ID" value="QEH58957.1"/>
    <property type="molecule type" value="Genomic_DNA"/>
</dbReference>
<reference evidence="2" key="1">
    <citation type="submission" date="2019-06" db="EMBL/GenBank/DDBJ databases">
        <authorList>
            <person name="Esemu S.N."/>
            <person name="Dong X."/>
            <person name="Hartley C.S."/>
            <person name="Post R.J."/>
            <person name="Ndip L.M."/>
            <person name="Darby A.C."/>
            <person name="Makepeace B.L."/>
        </authorList>
    </citation>
    <scope>NUCLEOTIDE SEQUENCE</scope>
</reference>
<keyword evidence="1" id="KW-0472">Membrane</keyword>
<evidence type="ECO:0000256" key="1">
    <source>
        <dbReference type="SAM" id="Phobius"/>
    </source>
</evidence>